<proteinExistence type="predicted"/>
<dbReference type="PANTHER" id="PTHR43129:SF1">
    <property type="entry name" value="FOSMIDOMYCIN RESISTANCE PROTEIN"/>
    <property type="match status" value="1"/>
</dbReference>
<evidence type="ECO:0000256" key="4">
    <source>
        <dbReference type="SAM" id="Phobius"/>
    </source>
</evidence>
<dbReference type="GO" id="GO:0022857">
    <property type="term" value="F:transmembrane transporter activity"/>
    <property type="evidence" value="ECO:0007669"/>
    <property type="project" value="InterPro"/>
</dbReference>
<dbReference type="Proteomes" id="UP000190092">
    <property type="component" value="Unassembled WGS sequence"/>
</dbReference>
<evidence type="ECO:0000256" key="2">
    <source>
        <dbReference type="ARBA" id="ARBA00022989"/>
    </source>
</evidence>
<organism evidence="6 7">
    <name type="scientific">Enhydrobacter aerosaccus</name>
    <dbReference type="NCBI Taxonomy" id="225324"/>
    <lineage>
        <taxon>Bacteria</taxon>
        <taxon>Pseudomonadati</taxon>
        <taxon>Pseudomonadota</taxon>
        <taxon>Alphaproteobacteria</taxon>
        <taxon>Hyphomicrobiales</taxon>
        <taxon>Enhydrobacter</taxon>
    </lineage>
</organism>
<dbReference type="InterPro" id="IPR011701">
    <property type="entry name" value="MFS"/>
</dbReference>
<dbReference type="Gene3D" id="1.20.1250.20">
    <property type="entry name" value="MFS general substrate transporter like domains"/>
    <property type="match status" value="2"/>
</dbReference>
<dbReference type="OrthoDB" id="8894129at2"/>
<feature type="transmembrane region" description="Helical" evidence="4">
    <location>
        <begin position="51"/>
        <end position="73"/>
    </location>
</feature>
<dbReference type="SUPFAM" id="SSF103473">
    <property type="entry name" value="MFS general substrate transporter"/>
    <property type="match status" value="1"/>
</dbReference>
<protein>
    <submittedName>
        <fullName evidence="6">Sugar phosphate permease</fullName>
    </submittedName>
</protein>
<feature type="transmembrane region" description="Helical" evidence="4">
    <location>
        <begin position="139"/>
        <end position="160"/>
    </location>
</feature>
<feature type="transmembrane region" description="Helical" evidence="4">
    <location>
        <begin position="15"/>
        <end position="39"/>
    </location>
</feature>
<keyword evidence="2 4" id="KW-1133">Transmembrane helix</keyword>
<feature type="domain" description="Major facilitator superfamily (MFS) profile" evidence="5">
    <location>
        <begin position="1"/>
        <end position="399"/>
    </location>
</feature>
<dbReference type="STRING" id="225324.SAMN02745126_01015"/>
<evidence type="ECO:0000313" key="7">
    <source>
        <dbReference type="Proteomes" id="UP000190092"/>
    </source>
</evidence>
<feature type="transmembrane region" description="Helical" evidence="4">
    <location>
        <begin position="105"/>
        <end position="127"/>
    </location>
</feature>
<name>A0A1T4KKF9_9HYPH</name>
<dbReference type="GO" id="GO:0005886">
    <property type="term" value="C:plasma membrane"/>
    <property type="evidence" value="ECO:0007669"/>
    <property type="project" value="TreeGrafter"/>
</dbReference>
<dbReference type="InterPro" id="IPR020846">
    <property type="entry name" value="MFS_dom"/>
</dbReference>
<feature type="transmembrane region" description="Helical" evidence="4">
    <location>
        <begin position="80"/>
        <end position="99"/>
    </location>
</feature>
<feature type="transmembrane region" description="Helical" evidence="4">
    <location>
        <begin position="254"/>
        <end position="277"/>
    </location>
</feature>
<dbReference type="InterPro" id="IPR036259">
    <property type="entry name" value="MFS_trans_sf"/>
</dbReference>
<feature type="transmembrane region" description="Helical" evidence="4">
    <location>
        <begin position="166"/>
        <end position="186"/>
    </location>
</feature>
<keyword evidence="1 4" id="KW-0812">Transmembrane</keyword>
<sequence length="409" mass="42188">MSAAVAVPARRDVRVISLIGVAHGASHYYQLAFVTMLLIVRDEVGLSFGEVGLLGSLFYAVSGFGQTAAGFAVDRFGARPILAGGLAALGLMLGLISIAHSFAAFAAIAIIGGLGNCVFHPADFAILNASVDQKRLGRAFSIHGLGGSLGWAAGPAMYFLDHSIGWVGAALIGAIPGLVLAFLVLVHRTDLVDHRIKARAAAGAHGGGSIRALFLQMPILLCLVYFALLATNTVGIQQFAVPAWKSMFDVTENYAAFCLMVFVVGSAAGMLAGGYFADRVHRHERTAAIGLLAAAALTLPIATQTVPPALLPVILALAGFAGGTTGPSRDMIVRQATPAGASGKVFGFVYSGLDLGSFLAPLVFGQLMSLGQPATMFWIATGLYVFNAGLVTIIRQASPPARVPAAAAE</sequence>
<feature type="transmembrane region" description="Helical" evidence="4">
    <location>
        <begin position="309"/>
        <end position="325"/>
    </location>
</feature>
<gene>
    <name evidence="6" type="ORF">SAMN02745126_01015</name>
</gene>
<keyword evidence="7" id="KW-1185">Reference proteome</keyword>
<feature type="transmembrane region" description="Helical" evidence="4">
    <location>
        <begin position="345"/>
        <end position="364"/>
    </location>
</feature>
<accession>A0A1T4KKF9</accession>
<dbReference type="AlphaFoldDB" id="A0A1T4KKF9"/>
<dbReference type="PROSITE" id="PS50850">
    <property type="entry name" value="MFS"/>
    <property type="match status" value="1"/>
</dbReference>
<evidence type="ECO:0000256" key="1">
    <source>
        <dbReference type="ARBA" id="ARBA00022692"/>
    </source>
</evidence>
<feature type="transmembrane region" description="Helical" evidence="4">
    <location>
        <begin position="376"/>
        <end position="394"/>
    </location>
</feature>
<dbReference type="Pfam" id="PF07690">
    <property type="entry name" value="MFS_1"/>
    <property type="match status" value="1"/>
</dbReference>
<evidence type="ECO:0000256" key="3">
    <source>
        <dbReference type="ARBA" id="ARBA00023136"/>
    </source>
</evidence>
<dbReference type="PANTHER" id="PTHR43129">
    <property type="entry name" value="FOSMIDOMYCIN RESISTANCE PROTEIN"/>
    <property type="match status" value="1"/>
</dbReference>
<reference evidence="7" key="1">
    <citation type="submission" date="2017-02" db="EMBL/GenBank/DDBJ databases">
        <authorList>
            <person name="Varghese N."/>
            <person name="Submissions S."/>
        </authorList>
    </citation>
    <scope>NUCLEOTIDE SEQUENCE [LARGE SCALE GENOMIC DNA]</scope>
    <source>
        <strain evidence="7">ATCC 27094</strain>
    </source>
</reference>
<keyword evidence="3 4" id="KW-0472">Membrane</keyword>
<evidence type="ECO:0000259" key="5">
    <source>
        <dbReference type="PROSITE" id="PS50850"/>
    </source>
</evidence>
<feature type="transmembrane region" description="Helical" evidence="4">
    <location>
        <begin position="286"/>
        <end position="303"/>
    </location>
</feature>
<dbReference type="EMBL" id="FUWJ01000001">
    <property type="protein sequence ID" value="SJZ42876.1"/>
    <property type="molecule type" value="Genomic_DNA"/>
</dbReference>
<evidence type="ECO:0000313" key="6">
    <source>
        <dbReference type="EMBL" id="SJZ42876.1"/>
    </source>
</evidence>
<feature type="transmembrane region" description="Helical" evidence="4">
    <location>
        <begin position="213"/>
        <end position="234"/>
    </location>
</feature>
<dbReference type="RefSeq" id="WP_085932690.1">
    <property type="nucleotide sequence ID" value="NZ_FUWJ01000001.1"/>
</dbReference>